<organism evidence="3">
    <name type="scientific">Culex tarsalis</name>
    <name type="common">Encephalitis mosquito</name>
    <dbReference type="NCBI Taxonomy" id="7177"/>
    <lineage>
        <taxon>Eukaryota</taxon>
        <taxon>Metazoa</taxon>
        <taxon>Ecdysozoa</taxon>
        <taxon>Arthropoda</taxon>
        <taxon>Hexapoda</taxon>
        <taxon>Insecta</taxon>
        <taxon>Pterygota</taxon>
        <taxon>Neoptera</taxon>
        <taxon>Endopterygota</taxon>
        <taxon>Diptera</taxon>
        <taxon>Nematocera</taxon>
        <taxon>Culicoidea</taxon>
        <taxon>Culicidae</taxon>
        <taxon>Culicinae</taxon>
        <taxon>Culicini</taxon>
        <taxon>Culex</taxon>
        <taxon>Culex</taxon>
    </lineage>
</organism>
<evidence type="ECO:0000313" key="3">
    <source>
        <dbReference type="EMBL" id="JAV21608.1"/>
    </source>
</evidence>
<dbReference type="InterPro" id="IPR029060">
    <property type="entry name" value="PIN-like_dom_sf"/>
</dbReference>
<feature type="compositionally biased region" description="Pro residues" evidence="1">
    <location>
        <begin position="17"/>
        <end position="31"/>
    </location>
</feature>
<dbReference type="PROSITE" id="PS50020">
    <property type="entry name" value="WW_DOMAIN_2"/>
    <property type="match status" value="1"/>
</dbReference>
<feature type="compositionally biased region" description="Basic and acidic residues" evidence="1">
    <location>
        <begin position="283"/>
        <end position="293"/>
    </location>
</feature>
<name>A0A1Q3F282_CULTA</name>
<accession>A0A1Q3F282</accession>
<dbReference type="PANTHER" id="PTHR16161">
    <property type="entry name" value="TRANSCRIPTIONAL PROTEIN SWT1"/>
    <property type="match status" value="1"/>
</dbReference>
<dbReference type="EMBL" id="GFDL01013437">
    <property type="protein sequence ID" value="JAV21608.1"/>
    <property type="molecule type" value="Transcribed_RNA"/>
</dbReference>
<dbReference type="InterPro" id="IPR001202">
    <property type="entry name" value="WW_dom"/>
</dbReference>
<dbReference type="PANTHER" id="PTHR16161:SF0">
    <property type="entry name" value="TRANSCRIPTIONAL PROTEIN SWT1"/>
    <property type="match status" value="1"/>
</dbReference>
<dbReference type="SUPFAM" id="SSF88723">
    <property type="entry name" value="PIN domain-like"/>
    <property type="match status" value="1"/>
</dbReference>
<protein>
    <submittedName>
        <fullName evidence="3">Putative transcriptional protein swt1</fullName>
    </submittedName>
</protein>
<dbReference type="CDD" id="cd00201">
    <property type="entry name" value="WW"/>
    <property type="match status" value="1"/>
</dbReference>
<evidence type="ECO:0000259" key="2">
    <source>
        <dbReference type="PROSITE" id="PS50020"/>
    </source>
</evidence>
<feature type="domain" description="WW" evidence="2">
    <location>
        <begin position="28"/>
        <end position="63"/>
    </location>
</feature>
<dbReference type="Pfam" id="PF00397">
    <property type="entry name" value="WW"/>
    <property type="match status" value="1"/>
</dbReference>
<dbReference type="Gene3D" id="3.40.50.1010">
    <property type="entry name" value="5'-nuclease"/>
    <property type="match status" value="1"/>
</dbReference>
<dbReference type="Pfam" id="PF13638">
    <property type="entry name" value="PIN_4"/>
    <property type="match status" value="1"/>
</dbReference>
<feature type="region of interest" description="Disordered" evidence="1">
    <location>
        <begin position="1"/>
        <end position="31"/>
    </location>
</feature>
<proteinExistence type="predicted"/>
<dbReference type="InterPro" id="IPR036020">
    <property type="entry name" value="WW_dom_sf"/>
</dbReference>
<dbReference type="GO" id="GO:0005634">
    <property type="term" value="C:nucleus"/>
    <property type="evidence" value="ECO:0007669"/>
    <property type="project" value="TreeGrafter"/>
</dbReference>
<feature type="compositionally biased region" description="Basic and acidic residues" evidence="1">
    <location>
        <begin position="117"/>
        <end position="165"/>
    </location>
</feature>
<sequence length="592" mass="64819">MSTADASGSKGPKPAKVKPPPADSAELPPLPPGWLRIASKKRPGKFYYFNAVTNTSLWEHPARALSREAEIVANVGAVAGAKRVRTKPAEIVKLRNDTQFKSKNLAKRRMEVLRTQLDGERKVEDGAKVARKTESPKRKPEVKASPKKVETSVKKAEVSVKKLEVKPAAPAKKPEMKPAEQKPDVKKVVSPKKAVPKKQEVAKTTSPRQKRKLSVDSPKSARKKPTESPKTSVKSHAIVKKAPPVKPKAKTVQTIKKEVQSLKQFKIPKKPPESEPVSSPALDDIRKLEEVKPEVPVQTPKSIPVAVPETSPKASSEPPPRSQSTPKVAAAVSQESFTKSPANDRLARLRNQIATEPSVSFDEDAEMTDLSVDTSTVEVEEMEWEDIPEEVALQEVVTIRRSLGLKLASIDSSSIPDHHSNPPSEQPPSSFQRFFFVVVDTNIFLSHLKALEQLLTAGIPTVGQPILIIPYIVLQELDRIKHREAGRPLSQAACRSIRFLNELLKRRDPRVKGQSTLEAAAPIIPIENPDDHVINCCCQQAGQLRGQSPAELLLLSNDVNLRNKALVSGLTAVSFAELAAEAERLRKVAASG</sequence>
<reference evidence="3" key="1">
    <citation type="submission" date="2017-01" db="EMBL/GenBank/DDBJ databases">
        <title>A deep insight into the sialotranscriptome of adult male and female Cluex tarsalis mosquitoes.</title>
        <authorList>
            <person name="Ribeiro J.M."/>
            <person name="Moreira F."/>
            <person name="Bernard K.A."/>
            <person name="Calvo E."/>
        </authorList>
    </citation>
    <scope>NUCLEOTIDE SEQUENCE</scope>
    <source>
        <strain evidence="3">Kern County</strain>
        <tissue evidence="3">Salivary glands</tissue>
    </source>
</reference>
<feature type="compositionally biased region" description="Basic and acidic residues" evidence="1">
    <location>
        <begin position="172"/>
        <end position="187"/>
    </location>
</feature>
<dbReference type="InterPro" id="IPR002716">
    <property type="entry name" value="PIN_dom"/>
</dbReference>
<dbReference type="CDD" id="cd18727">
    <property type="entry name" value="PIN_Swt1-like"/>
    <property type="match status" value="1"/>
</dbReference>
<dbReference type="SUPFAM" id="SSF51045">
    <property type="entry name" value="WW domain"/>
    <property type="match status" value="1"/>
</dbReference>
<dbReference type="InterPro" id="IPR052626">
    <property type="entry name" value="SWT1_Regulator"/>
</dbReference>
<feature type="region of interest" description="Disordered" evidence="1">
    <location>
        <begin position="117"/>
        <end position="342"/>
    </location>
</feature>
<dbReference type="AlphaFoldDB" id="A0A1Q3F282"/>
<dbReference type="Gene3D" id="2.20.70.10">
    <property type="match status" value="1"/>
</dbReference>
<evidence type="ECO:0000256" key="1">
    <source>
        <dbReference type="SAM" id="MobiDB-lite"/>
    </source>
</evidence>
<dbReference type="SMART" id="SM00456">
    <property type="entry name" value="WW"/>
    <property type="match status" value="1"/>
</dbReference>
<dbReference type="SMART" id="SM00670">
    <property type="entry name" value="PINc"/>
    <property type="match status" value="1"/>
</dbReference>